<feature type="region of interest" description="Disordered" evidence="2">
    <location>
        <begin position="559"/>
        <end position="598"/>
    </location>
</feature>
<dbReference type="InterPro" id="IPR050235">
    <property type="entry name" value="CK1_Ser-Thr_kinase"/>
</dbReference>
<feature type="region of interest" description="Disordered" evidence="2">
    <location>
        <begin position="702"/>
        <end position="731"/>
    </location>
</feature>
<dbReference type="SUPFAM" id="SSF56112">
    <property type="entry name" value="Protein kinase-like (PK-like)"/>
    <property type="match status" value="1"/>
</dbReference>
<dbReference type="PANTHER" id="PTHR11909">
    <property type="entry name" value="CASEIN KINASE-RELATED"/>
    <property type="match status" value="1"/>
</dbReference>
<comment type="caution">
    <text evidence="4">The sequence shown here is derived from an EMBL/GenBank/DDBJ whole genome shotgun (WGS) entry which is preliminary data.</text>
</comment>
<dbReference type="EC" id="2.7.11.1" evidence="1"/>
<dbReference type="Pfam" id="PF00069">
    <property type="entry name" value="Pkinase"/>
    <property type="match status" value="1"/>
</dbReference>
<feature type="region of interest" description="Disordered" evidence="2">
    <location>
        <begin position="429"/>
        <end position="467"/>
    </location>
</feature>
<dbReference type="PROSITE" id="PS00108">
    <property type="entry name" value="PROTEIN_KINASE_ST"/>
    <property type="match status" value="1"/>
</dbReference>
<dbReference type="InterPro" id="IPR008271">
    <property type="entry name" value="Ser/Thr_kinase_AS"/>
</dbReference>
<feature type="compositionally biased region" description="Low complexity" evidence="2">
    <location>
        <begin position="501"/>
        <end position="512"/>
    </location>
</feature>
<evidence type="ECO:0000256" key="1">
    <source>
        <dbReference type="ARBA" id="ARBA00012513"/>
    </source>
</evidence>
<keyword evidence="4" id="KW-0418">Kinase</keyword>
<name>A0ABQ9YHL2_9EUKA</name>
<dbReference type="SMART" id="SM00220">
    <property type="entry name" value="S_TKc"/>
    <property type="match status" value="1"/>
</dbReference>
<protein>
    <recommendedName>
        <fullName evidence="1">non-specific serine/threonine protein kinase</fullName>
        <ecNumber evidence="1">2.7.11.1</ecNumber>
    </recommendedName>
</protein>
<feature type="compositionally biased region" description="Polar residues" evidence="2">
    <location>
        <begin position="374"/>
        <end position="388"/>
    </location>
</feature>
<feature type="compositionally biased region" description="Pro residues" evidence="2">
    <location>
        <begin position="449"/>
        <end position="460"/>
    </location>
</feature>
<accession>A0ABQ9YHL2</accession>
<organism evidence="4 5">
    <name type="scientific">Blattamonas nauphoetae</name>
    <dbReference type="NCBI Taxonomy" id="2049346"/>
    <lineage>
        <taxon>Eukaryota</taxon>
        <taxon>Metamonada</taxon>
        <taxon>Preaxostyla</taxon>
        <taxon>Oxymonadida</taxon>
        <taxon>Blattamonas</taxon>
    </lineage>
</organism>
<dbReference type="GO" id="GO:0050321">
    <property type="term" value="F:tau-protein kinase activity"/>
    <property type="evidence" value="ECO:0007669"/>
    <property type="project" value="UniProtKB-EC"/>
</dbReference>
<feature type="region of interest" description="Disordered" evidence="2">
    <location>
        <begin position="661"/>
        <end position="687"/>
    </location>
</feature>
<feature type="region of interest" description="Disordered" evidence="2">
    <location>
        <begin position="374"/>
        <end position="405"/>
    </location>
</feature>
<evidence type="ECO:0000313" key="4">
    <source>
        <dbReference type="EMBL" id="KAK2963225.1"/>
    </source>
</evidence>
<dbReference type="InterPro" id="IPR000719">
    <property type="entry name" value="Prot_kinase_dom"/>
</dbReference>
<gene>
    <name evidence="4" type="ORF">BLNAU_1758</name>
</gene>
<feature type="compositionally biased region" description="Polar residues" evidence="2">
    <location>
        <begin position="429"/>
        <end position="444"/>
    </location>
</feature>
<dbReference type="CDD" id="cd14016">
    <property type="entry name" value="STKc_CK1"/>
    <property type="match status" value="1"/>
</dbReference>
<dbReference type="PROSITE" id="PS50011">
    <property type="entry name" value="PROTEIN_KINASE_DOM"/>
    <property type="match status" value="1"/>
</dbReference>
<proteinExistence type="predicted"/>
<reference evidence="4 5" key="1">
    <citation type="journal article" date="2022" name="bioRxiv">
        <title>Genomics of Preaxostyla Flagellates Illuminates Evolutionary Transitions and the Path Towards Mitochondrial Loss.</title>
        <authorList>
            <person name="Novak L.V.F."/>
            <person name="Treitli S.C."/>
            <person name="Pyrih J."/>
            <person name="Halakuc P."/>
            <person name="Pipaliya S.V."/>
            <person name="Vacek V."/>
            <person name="Brzon O."/>
            <person name="Soukal P."/>
            <person name="Eme L."/>
            <person name="Dacks J.B."/>
            <person name="Karnkowska A."/>
            <person name="Elias M."/>
            <person name="Hampl V."/>
        </authorList>
    </citation>
    <scope>NUCLEOTIDE SEQUENCE [LARGE SCALE GENOMIC DNA]</scope>
    <source>
        <strain evidence="4">NAU3</strain>
        <tissue evidence="4">Gut</tissue>
    </source>
</reference>
<feature type="domain" description="Protein kinase" evidence="3">
    <location>
        <begin position="36"/>
        <end position="303"/>
    </location>
</feature>
<evidence type="ECO:0000313" key="5">
    <source>
        <dbReference type="Proteomes" id="UP001281761"/>
    </source>
</evidence>
<feature type="compositionally biased region" description="Basic and acidic residues" evidence="2">
    <location>
        <begin position="389"/>
        <end position="405"/>
    </location>
</feature>
<sequence length="731" mass="82289">MNQNQEQLWYSPYDTYLEDVKGTDFQNFPMMLGRRYRMLRLIGKGSFGAVFLCESSESHKFYATKVEIAHTKAPKLHQEYCIGRALQQLGFPEVRYFWNNRDYHAMVMELLGGSFDDYHKRMNHQFSIYTVVQIAIQCITRIATMHELGFIHRDIKPNNFLFGTGQNEDTVFLIDFGLSKAWRDPNTGQHFPCTRSHGLVGTLRFISMNVHSLIEPSRRDDLISLSYMFVFLHKGCLPWQFREAMPDQERYQKIVMYKQQYPLEYLFADMPVEFANFHIAVSNLQFDETPNYAELLQPFHNLQSQIPEHMRSFDWNLVNQDPSLISVNTQDVSTGIMNNNSSEGAMMKDDPGAVIIPSQINQTAVRLPSNQPSYLHSMMGSNSSSQFELSHKARQELQSKPKDWIRNTDRVYKQFQPDPNKFQLSFTAEQRQKALSNPQKSTSQSPVSPFLPPPPLPPPKQHTSNVAIGPNGLVQAMNAMDIGMYPQIPQFPSLESLRQNTAVTTTQPSPTTLDFPSLPPLPQASPLNKPTYQPAIETASLPHSISSLSYPSLDVPLPSLPPVQPNTRQVHHAPAINPASPTSLPPYPSTDLPSSPSFATAHRSPYYLPLPAPPSSLSVAPIPRSLSQSQQFQSYPQPPSHVLSRSVPALPLKNYLGALPHVSLKKTNQKQQDESERDSMKVHTSTSSLAFSLKVQIPDEPLSSPGFLPPISPPHSPLLSSSLPNSPKANH</sequence>
<evidence type="ECO:0000256" key="2">
    <source>
        <dbReference type="SAM" id="MobiDB-lite"/>
    </source>
</evidence>
<dbReference type="EMBL" id="JARBJD010000007">
    <property type="protein sequence ID" value="KAK2963225.1"/>
    <property type="molecule type" value="Genomic_DNA"/>
</dbReference>
<keyword evidence="5" id="KW-1185">Reference proteome</keyword>
<dbReference type="InterPro" id="IPR011009">
    <property type="entry name" value="Kinase-like_dom_sf"/>
</dbReference>
<dbReference type="Proteomes" id="UP001281761">
    <property type="component" value="Unassembled WGS sequence"/>
</dbReference>
<feature type="region of interest" description="Disordered" evidence="2">
    <location>
        <begin position="499"/>
        <end position="531"/>
    </location>
</feature>
<keyword evidence="4" id="KW-0808">Transferase</keyword>
<feature type="compositionally biased region" description="Low complexity" evidence="2">
    <location>
        <begin position="717"/>
        <end position="731"/>
    </location>
</feature>
<feature type="compositionally biased region" description="Basic and acidic residues" evidence="2">
    <location>
        <begin position="671"/>
        <end position="681"/>
    </location>
</feature>
<evidence type="ECO:0000259" key="3">
    <source>
        <dbReference type="PROSITE" id="PS50011"/>
    </source>
</evidence>
<dbReference type="Gene3D" id="1.10.510.10">
    <property type="entry name" value="Transferase(Phosphotransferase) domain 1"/>
    <property type="match status" value="1"/>
</dbReference>
<feature type="compositionally biased region" description="Pro residues" evidence="2">
    <location>
        <begin position="707"/>
        <end position="716"/>
    </location>
</feature>